<reference evidence="7" key="2">
    <citation type="journal article" date="2021" name="PeerJ">
        <title>Extensive microbial diversity within the chicken gut microbiome revealed by metagenomics and culture.</title>
        <authorList>
            <person name="Gilroy R."/>
            <person name="Ravi A."/>
            <person name="Getino M."/>
            <person name="Pursley I."/>
            <person name="Horton D.L."/>
            <person name="Alikhan N.F."/>
            <person name="Baker D."/>
            <person name="Gharbi K."/>
            <person name="Hall N."/>
            <person name="Watson M."/>
            <person name="Adriaenssens E.M."/>
            <person name="Foster-Nyarko E."/>
            <person name="Jarju S."/>
            <person name="Secka A."/>
            <person name="Antonio M."/>
            <person name="Oren A."/>
            <person name="Chaudhuri R.R."/>
            <person name="La Ragione R."/>
            <person name="Hildebrand F."/>
            <person name="Pallen M.J."/>
        </authorList>
    </citation>
    <scope>NUCLEOTIDE SEQUENCE</scope>
    <source>
        <strain evidence="7">ChiGjej1B1-19959</strain>
    </source>
</reference>
<feature type="transmembrane region" description="Helical" evidence="6">
    <location>
        <begin position="268"/>
        <end position="287"/>
    </location>
</feature>
<feature type="transmembrane region" description="Helical" evidence="6">
    <location>
        <begin position="212"/>
        <end position="229"/>
    </location>
</feature>
<sequence length="300" mass="30783">MAIVESALLLGLQYAMLALGVYITFRVLNIPDLTVDGSFTLGAAVSAVLGAAGHPYLGLLAALACGALAGGVTGFLQTKAGIHPILAGILTMSGLYTVNITVMGAPNVSLIGKPRFYEPLEALLPNAGKNIPEILAVLLVCVAVTAVLILFFRTVFGLCIRATGNNEDMVRASSINTNATKVTALCMANALVGLSGALLAQTSGYADINGGNGMIVVGLASVIIGEVLFGKRSITVGLISAVVGSVGYRLILALALESEWFTANALKLVSAVIVGITLSVPAIRAAVARRRTQRGAKRHA</sequence>
<proteinExistence type="predicted"/>
<gene>
    <name evidence="7" type="ORF">IAC53_01005</name>
</gene>
<dbReference type="EMBL" id="DVMW01000009">
    <property type="protein sequence ID" value="HIU35172.1"/>
    <property type="molecule type" value="Genomic_DNA"/>
</dbReference>
<dbReference type="Proteomes" id="UP000824071">
    <property type="component" value="Unassembled WGS sequence"/>
</dbReference>
<evidence type="ECO:0000313" key="8">
    <source>
        <dbReference type="Proteomes" id="UP000824071"/>
    </source>
</evidence>
<name>A0A9D1LDZ0_9FIRM</name>
<keyword evidence="4 6" id="KW-1133">Transmembrane helix</keyword>
<evidence type="ECO:0000256" key="2">
    <source>
        <dbReference type="ARBA" id="ARBA00022475"/>
    </source>
</evidence>
<evidence type="ECO:0000256" key="4">
    <source>
        <dbReference type="ARBA" id="ARBA00022989"/>
    </source>
</evidence>
<dbReference type="PANTHER" id="PTHR32196">
    <property type="entry name" value="ABC TRANSPORTER PERMEASE PROTEIN YPHD-RELATED-RELATED"/>
    <property type="match status" value="1"/>
</dbReference>
<comment type="subcellular location">
    <subcellularLocation>
        <location evidence="1">Cell membrane</location>
        <topology evidence="1">Multi-pass membrane protein</topology>
    </subcellularLocation>
</comment>
<evidence type="ECO:0000256" key="3">
    <source>
        <dbReference type="ARBA" id="ARBA00022692"/>
    </source>
</evidence>
<organism evidence="7 8">
    <name type="scientific">Candidatus Fimenecus excrementigallinarum</name>
    <dbReference type="NCBI Taxonomy" id="2840816"/>
    <lineage>
        <taxon>Bacteria</taxon>
        <taxon>Bacillati</taxon>
        <taxon>Bacillota</taxon>
        <taxon>Clostridia</taxon>
        <taxon>Candidatus Fimenecus</taxon>
    </lineage>
</organism>
<dbReference type="InterPro" id="IPR001851">
    <property type="entry name" value="ABC_transp_permease"/>
</dbReference>
<feature type="transmembrane region" description="Helical" evidence="6">
    <location>
        <begin position="56"/>
        <end position="76"/>
    </location>
</feature>
<dbReference type="GO" id="GO:0005886">
    <property type="term" value="C:plasma membrane"/>
    <property type="evidence" value="ECO:0007669"/>
    <property type="project" value="UniProtKB-SubCell"/>
</dbReference>
<feature type="transmembrane region" description="Helical" evidence="6">
    <location>
        <begin position="85"/>
        <end position="105"/>
    </location>
</feature>
<evidence type="ECO:0000313" key="7">
    <source>
        <dbReference type="EMBL" id="HIU35172.1"/>
    </source>
</evidence>
<comment type="caution">
    <text evidence="7">The sequence shown here is derived from an EMBL/GenBank/DDBJ whole genome shotgun (WGS) entry which is preliminary data.</text>
</comment>
<feature type="transmembrane region" description="Helical" evidence="6">
    <location>
        <begin position="134"/>
        <end position="161"/>
    </location>
</feature>
<feature type="transmembrane region" description="Helical" evidence="6">
    <location>
        <begin position="236"/>
        <end position="256"/>
    </location>
</feature>
<dbReference type="Pfam" id="PF02653">
    <property type="entry name" value="BPD_transp_2"/>
    <property type="match status" value="1"/>
</dbReference>
<keyword evidence="2" id="KW-1003">Cell membrane</keyword>
<evidence type="ECO:0000256" key="5">
    <source>
        <dbReference type="ARBA" id="ARBA00023136"/>
    </source>
</evidence>
<feature type="transmembrane region" description="Helical" evidence="6">
    <location>
        <begin position="7"/>
        <end position="25"/>
    </location>
</feature>
<evidence type="ECO:0000256" key="1">
    <source>
        <dbReference type="ARBA" id="ARBA00004651"/>
    </source>
</evidence>
<dbReference type="AlphaFoldDB" id="A0A9D1LDZ0"/>
<protein>
    <submittedName>
        <fullName evidence="7">ABC transporter permease</fullName>
    </submittedName>
</protein>
<dbReference type="GO" id="GO:0022857">
    <property type="term" value="F:transmembrane transporter activity"/>
    <property type="evidence" value="ECO:0007669"/>
    <property type="project" value="InterPro"/>
</dbReference>
<keyword evidence="3 6" id="KW-0812">Transmembrane</keyword>
<keyword evidence="5 6" id="KW-0472">Membrane</keyword>
<reference evidence="7" key="1">
    <citation type="submission" date="2020-10" db="EMBL/GenBank/DDBJ databases">
        <authorList>
            <person name="Gilroy R."/>
        </authorList>
    </citation>
    <scope>NUCLEOTIDE SEQUENCE</scope>
    <source>
        <strain evidence="7">ChiGjej1B1-19959</strain>
    </source>
</reference>
<dbReference type="CDD" id="cd06574">
    <property type="entry name" value="TM_PBP1_branched-chain-AA_like"/>
    <property type="match status" value="1"/>
</dbReference>
<accession>A0A9D1LDZ0</accession>
<feature type="transmembrane region" description="Helical" evidence="6">
    <location>
        <begin position="182"/>
        <end position="200"/>
    </location>
</feature>
<dbReference type="PANTHER" id="PTHR32196:SF69">
    <property type="entry name" value="BRANCHED-CHAIN AMINO ACID TRANSPORT SYSTEM, PERMEASE PROTEIN"/>
    <property type="match status" value="1"/>
</dbReference>
<evidence type="ECO:0000256" key="6">
    <source>
        <dbReference type="SAM" id="Phobius"/>
    </source>
</evidence>